<dbReference type="GeneID" id="25471985"/>
<dbReference type="Proteomes" id="UP000030754">
    <property type="component" value="Unassembled WGS sequence"/>
</dbReference>
<reference evidence="2" key="1">
    <citation type="submission" date="2013-10" db="EMBL/GenBank/DDBJ databases">
        <title>Genomic analysis of the causative agents of coccidiosis in chickens.</title>
        <authorList>
            <person name="Reid A.J."/>
            <person name="Blake D."/>
            <person name="Billington K."/>
            <person name="Browne H."/>
            <person name="Dunn M."/>
            <person name="Hung S."/>
            <person name="Kawahara F."/>
            <person name="Miranda-Saavedra D."/>
            <person name="Mourier T."/>
            <person name="Nagra H."/>
            <person name="Otto T.D."/>
            <person name="Rawlings N."/>
            <person name="Sanchez A."/>
            <person name="Sanders M."/>
            <person name="Subramaniam C."/>
            <person name="Tay Y."/>
            <person name="Dear P."/>
            <person name="Doerig C."/>
            <person name="Gruber A."/>
            <person name="Parkinson J."/>
            <person name="Shirley M."/>
            <person name="Wan K.L."/>
            <person name="Berriman M."/>
            <person name="Tomley F."/>
            <person name="Pain A."/>
        </authorList>
    </citation>
    <scope>NUCLEOTIDE SEQUENCE [LARGE SCALE GENOMIC DNA]</scope>
    <source>
        <strain evidence="2">Houghton</strain>
    </source>
</reference>
<dbReference type="InterPro" id="IPR053235">
    <property type="entry name" value="Ser_Thr_kinase"/>
</dbReference>
<name>U6MLB0_9EIME</name>
<dbReference type="SUPFAM" id="SSF56112">
    <property type="entry name" value="Protein kinase-like (PK-like)"/>
    <property type="match status" value="1"/>
</dbReference>
<evidence type="ECO:0000259" key="1">
    <source>
        <dbReference type="PROSITE" id="PS50011"/>
    </source>
</evidence>
<dbReference type="InterPro" id="IPR008271">
    <property type="entry name" value="Ser/Thr_kinase_AS"/>
</dbReference>
<dbReference type="PANTHER" id="PTHR24361">
    <property type="entry name" value="MITOGEN-ACTIVATED KINASE KINASE KINASE"/>
    <property type="match status" value="1"/>
</dbReference>
<dbReference type="PROSITE" id="PS50011">
    <property type="entry name" value="PROTEIN_KINASE_DOM"/>
    <property type="match status" value="1"/>
</dbReference>
<dbReference type="VEuPathDB" id="ToxoDB:ENH_00018110"/>
<dbReference type="InterPro" id="IPR011009">
    <property type="entry name" value="Kinase-like_dom_sf"/>
</dbReference>
<dbReference type="Pfam" id="PF00069">
    <property type="entry name" value="Pkinase"/>
    <property type="match status" value="1"/>
</dbReference>
<dbReference type="AlphaFoldDB" id="U6MLB0"/>
<organism evidence="2 3">
    <name type="scientific">Eimeria necatrix</name>
    <dbReference type="NCBI Taxonomy" id="51315"/>
    <lineage>
        <taxon>Eukaryota</taxon>
        <taxon>Sar</taxon>
        <taxon>Alveolata</taxon>
        <taxon>Apicomplexa</taxon>
        <taxon>Conoidasida</taxon>
        <taxon>Coccidia</taxon>
        <taxon>Eucoccidiorida</taxon>
        <taxon>Eimeriorina</taxon>
        <taxon>Eimeriidae</taxon>
        <taxon>Eimeria</taxon>
    </lineage>
</organism>
<dbReference type="Gene3D" id="1.10.510.10">
    <property type="entry name" value="Transferase(Phosphotransferase) domain 1"/>
    <property type="match status" value="1"/>
</dbReference>
<keyword evidence="2" id="KW-0418">Kinase</keyword>
<protein>
    <submittedName>
        <fullName evidence="2">Protein kinase, PfPK7 homolog, putative</fullName>
    </submittedName>
</protein>
<feature type="domain" description="Protein kinase" evidence="1">
    <location>
        <begin position="32"/>
        <end position="356"/>
    </location>
</feature>
<dbReference type="InterPro" id="IPR000719">
    <property type="entry name" value="Prot_kinase_dom"/>
</dbReference>
<dbReference type="OrthoDB" id="68483at2759"/>
<dbReference type="GO" id="GO:0004674">
    <property type="term" value="F:protein serine/threonine kinase activity"/>
    <property type="evidence" value="ECO:0007669"/>
    <property type="project" value="TreeGrafter"/>
</dbReference>
<gene>
    <name evidence="2" type="ORF">ENH_00018110</name>
</gene>
<keyword evidence="3" id="KW-1185">Reference proteome</keyword>
<evidence type="ECO:0000313" key="2">
    <source>
        <dbReference type="EMBL" id="CDJ62445.1"/>
    </source>
</evidence>
<dbReference type="SMART" id="SM00220">
    <property type="entry name" value="S_TKc"/>
    <property type="match status" value="1"/>
</dbReference>
<dbReference type="EMBL" id="HG722465">
    <property type="protein sequence ID" value="CDJ62445.1"/>
    <property type="molecule type" value="Genomic_DNA"/>
</dbReference>
<evidence type="ECO:0000313" key="3">
    <source>
        <dbReference type="Proteomes" id="UP000030754"/>
    </source>
</evidence>
<accession>U6MLB0</accession>
<dbReference type="PROSITE" id="PS00108">
    <property type="entry name" value="PROTEIN_KINASE_ST"/>
    <property type="match status" value="1"/>
</dbReference>
<dbReference type="RefSeq" id="XP_013439807.1">
    <property type="nucleotide sequence ID" value="XM_013584353.1"/>
</dbReference>
<dbReference type="GO" id="GO:0005737">
    <property type="term" value="C:cytoplasm"/>
    <property type="evidence" value="ECO:0007669"/>
    <property type="project" value="TreeGrafter"/>
</dbReference>
<sequence length="383" mass="42790">MMHRPSPRMEGVDVKLASKCRRPDGSVWLNEYRVCEKLASTELSSVFRVEEANPTSGVTTSFCCKRYRKMLLLRRREYRPGPTGMGFMAKMEDVKEEARILALLDHPRCLKLKDVLDSNPESADGKVYFITNFLPGGALMVLNPMRDDELVRSCQLSSDAPESVVADMSVTEDIIREKFTPQLETLRTFTEAQAKCFIRDAAEGLAYLHEHLGICHRDLKVDNLLLGADGRVCVGDFGSAEKIGANGKVRHTKGTYMFMAPECLRPVEESKPYEGHDGRAADVWALGICAYVMVFGSVPFSASSIESLFEAIGEGIVTIPDSPPISPELRDFFLQVLHPEWQDRISVHQILKHPWVASANSADAAAYAQALLRQRAERRQRPA</sequence>
<dbReference type="GO" id="GO:0005524">
    <property type="term" value="F:ATP binding"/>
    <property type="evidence" value="ECO:0007669"/>
    <property type="project" value="InterPro"/>
</dbReference>
<proteinExistence type="predicted"/>
<keyword evidence="2" id="KW-0808">Transferase</keyword>
<dbReference type="Gene3D" id="3.30.200.20">
    <property type="entry name" value="Phosphorylase Kinase, domain 1"/>
    <property type="match status" value="1"/>
</dbReference>
<reference evidence="2" key="2">
    <citation type="submission" date="2013-10" db="EMBL/GenBank/DDBJ databases">
        <authorList>
            <person name="Aslett M."/>
        </authorList>
    </citation>
    <scope>NUCLEOTIDE SEQUENCE [LARGE SCALE GENOMIC DNA]</scope>
    <source>
        <strain evidence="2">Houghton</strain>
    </source>
</reference>